<dbReference type="PANTHER" id="PTHR10067">
    <property type="entry name" value="PHOSPHATIDYLSERINE DECARBOXYLASE"/>
    <property type="match status" value="1"/>
</dbReference>
<proteinExistence type="predicted"/>
<dbReference type="EMBL" id="CAJPEX010000982">
    <property type="protein sequence ID" value="CAG0917850.1"/>
    <property type="molecule type" value="Genomic_DNA"/>
</dbReference>
<dbReference type="GO" id="GO:0004609">
    <property type="term" value="F:phosphatidylserine decarboxylase activity"/>
    <property type="evidence" value="ECO:0007669"/>
    <property type="project" value="InterPro"/>
</dbReference>
<evidence type="ECO:0000313" key="4">
    <source>
        <dbReference type="Proteomes" id="UP000678499"/>
    </source>
</evidence>
<evidence type="ECO:0000256" key="1">
    <source>
        <dbReference type="ARBA" id="ARBA00022793"/>
    </source>
</evidence>
<dbReference type="GO" id="GO:0005739">
    <property type="term" value="C:mitochondrion"/>
    <property type="evidence" value="ECO:0007669"/>
    <property type="project" value="TreeGrafter"/>
</dbReference>
<keyword evidence="4" id="KW-1185">Reference proteome</keyword>
<dbReference type="Proteomes" id="UP000678499">
    <property type="component" value="Unassembled WGS sequence"/>
</dbReference>
<sequence length="125" mass="14045">MVGTMPRVDTTRQTPTGKGYPLRDLLSVHPKVASWFPNLFVVNERAAYYGKWQHGFFAVGVVGATNVGSIKIPFDLALETNQQKFKRNSWLDLRFESPVEQSKGSYFGEFNMGSTLVLIFEAPRG</sequence>
<feature type="non-terminal residue" evidence="3">
    <location>
        <position position="1"/>
    </location>
</feature>
<gene>
    <name evidence="3" type="ORF">NMOB1V02_LOCUS5426</name>
</gene>
<accession>A0A7R9BNU8</accession>
<dbReference type="InterPro" id="IPR003817">
    <property type="entry name" value="PS_Dcarbxylase"/>
</dbReference>
<dbReference type="Pfam" id="PF02666">
    <property type="entry name" value="PS_Dcarbxylase"/>
    <property type="match status" value="1"/>
</dbReference>
<evidence type="ECO:0000256" key="2">
    <source>
        <dbReference type="ARBA" id="ARBA00023239"/>
    </source>
</evidence>
<reference evidence="3" key="1">
    <citation type="submission" date="2020-11" db="EMBL/GenBank/DDBJ databases">
        <authorList>
            <person name="Tran Van P."/>
        </authorList>
    </citation>
    <scope>NUCLEOTIDE SEQUENCE</scope>
</reference>
<dbReference type="EMBL" id="OA883019">
    <property type="protein sequence ID" value="CAD7277698.1"/>
    <property type="molecule type" value="Genomic_DNA"/>
</dbReference>
<dbReference type="OrthoDB" id="4330at2759"/>
<evidence type="ECO:0000313" key="3">
    <source>
        <dbReference type="EMBL" id="CAD7277698.1"/>
    </source>
</evidence>
<keyword evidence="2" id="KW-0456">Lyase</keyword>
<dbReference type="GO" id="GO:0006646">
    <property type="term" value="P:phosphatidylethanolamine biosynthetic process"/>
    <property type="evidence" value="ECO:0007669"/>
    <property type="project" value="TreeGrafter"/>
</dbReference>
<dbReference type="PANTHER" id="PTHR10067:SF6">
    <property type="entry name" value="PHOSPHATIDYLSERINE DECARBOXYLASE PROENZYME, MITOCHONDRIAL"/>
    <property type="match status" value="1"/>
</dbReference>
<organism evidence="3">
    <name type="scientific">Notodromas monacha</name>
    <dbReference type="NCBI Taxonomy" id="399045"/>
    <lineage>
        <taxon>Eukaryota</taxon>
        <taxon>Metazoa</taxon>
        <taxon>Ecdysozoa</taxon>
        <taxon>Arthropoda</taxon>
        <taxon>Crustacea</taxon>
        <taxon>Oligostraca</taxon>
        <taxon>Ostracoda</taxon>
        <taxon>Podocopa</taxon>
        <taxon>Podocopida</taxon>
        <taxon>Cypridocopina</taxon>
        <taxon>Cypridoidea</taxon>
        <taxon>Cyprididae</taxon>
        <taxon>Notodromas</taxon>
    </lineage>
</organism>
<name>A0A7R9BNU8_9CRUS</name>
<protein>
    <submittedName>
        <fullName evidence="3">Uncharacterized protein</fullName>
    </submittedName>
</protein>
<keyword evidence="1" id="KW-0210">Decarboxylase</keyword>
<dbReference type="AlphaFoldDB" id="A0A7R9BNU8"/>